<reference evidence="1 2" key="1">
    <citation type="submission" date="2024-09" db="EMBL/GenBank/DDBJ databases">
        <authorList>
            <person name="Sun Q."/>
            <person name="Mori K."/>
        </authorList>
    </citation>
    <scope>NUCLEOTIDE SEQUENCE [LARGE SCALE GENOMIC DNA]</scope>
    <source>
        <strain evidence="1 2">CCM 7706</strain>
    </source>
</reference>
<comment type="caution">
    <text evidence="1">The sequence shown here is derived from an EMBL/GenBank/DDBJ whole genome shotgun (WGS) entry which is preliminary data.</text>
</comment>
<dbReference type="EMBL" id="JBHLWK010000028">
    <property type="protein sequence ID" value="MFC0206460.1"/>
    <property type="molecule type" value="Genomic_DNA"/>
</dbReference>
<sequence length="53" mass="6121">MPDGHDPDVAHRVEPFDDPFQVGGRWCFWPASRWDELMPWAWQPGDPMIAQAA</sequence>
<keyword evidence="2" id="KW-1185">Reference proteome</keyword>
<dbReference type="Proteomes" id="UP001589798">
    <property type="component" value="Unassembled WGS sequence"/>
</dbReference>
<evidence type="ECO:0000313" key="2">
    <source>
        <dbReference type="Proteomes" id="UP001589798"/>
    </source>
</evidence>
<accession>A0ABV6D1D7</accession>
<proteinExistence type="predicted"/>
<name>A0ABV6D1D7_9SPHN</name>
<evidence type="ECO:0000313" key="1">
    <source>
        <dbReference type="EMBL" id="MFC0206460.1"/>
    </source>
</evidence>
<protein>
    <submittedName>
        <fullName evidence="1">Uncharacterized protein</fullName>
    </submittedName>
</protein>
<dbReference type="RefSeq" id="WP_214202520.1">
    <property type="nucleotide sequence ID" value="NZ_JBHLWK010000028.1"/>
</dbReference>
<gene>
    <name evidence="1" type="ORF">ACFFJC_19525</name>
</gene>
<organism evidence="1 2">
    <name type="scientific">Novosphingobium soli</name>
    <dbReference type="NCBI Taxonomy" id="574956"/>
    <lineage>
        <taxon>Bacteria</taxon>
        <taxon>Pseudomonadati</taxon>
        <taxon>Pseudomonadota</taxon>
        <taxon>Alphaproteobacteria</taxon>
        <taxon>Sphingomonadales</taxon>
        <taxon>Sphingomonadaceae</taxon>
        <taxon>Novosphingobium</taxon>
    </lineage>
</organism>